<dbReference type="InterPro" id="IPR036388">
    <property type="entry name" value="WH-like_DNA-bd_sf"/>
</dbReference>
<keyword evidence="4" id="KW-1185">Reference proteome</keyword>
<dbReference type="Proteomes" id="UP001500442">
    <property type="component" value="Unassembled WGS sequence"/>
</dbReference>
<organism evidence="3 4">
    <name type="scientific">Streptomyces roseiscleroticus</name>
    <dbReference type="NCBI Taxonomy" id="1972"/>
    <lineage>
        <taxon>Bacteria</taxon>
        <taxon>Bacillati</taxon>
        <taxon>Actinomycetota</taxon>
        <taxon>Actinomycetes</taxon>
        <taxon>Kitasatosporales</taxon>
        <taxon>Streptomycetaceae</taxon>
        <taxon>Streptomyces</taxon>
    </lineage>
</organism>
<dbReference type="InterPro" id="IPR041657">
    <property type="entry name" value="HTH_17"/>
</dbReference>
<dbReference type="Gene3D" id="1.10.10.10">
    <property type="entry name" value="Winged helix-like DNA-binding domain superfamily/Winged helix DNA-binding domain"/>
    <property type="match status" value="1"/>
</dbReference>
<proteinExistence type="predicted"/>
<accession>A0ABN3EWL0</accession>
<dbReference type="SUPFAM" id="SSF46955">
    <property type="entry name" value="Putative DNA-binding domain"/>
    <property type="match status" value="1"/>
</dbReference>
<evidence type="ECO:0000313" key="3">
    <source>
        <dbReference type="EMBL" id="GAA2273550.1"/>
    </source>
</evidence>
<feature type="region of interest" description="Disordered" evidence="1">
    <location>
        <begin position="138"/>
        <end position="163"/>
    </location>
</feature>
<feature type="compositionally biased region" description="Polar residues" evidence="1">
    <location>
        <begin position="138"/>
        <end position="156"/>
    </location>
</feature>
<name>A0ABN3EWL0_9ACTN</name>
<dbReference type="EMBL" id="BAAASN010000014">
    <property type="protein sequence ID" value="GAA2273550.1"/>
    <property type="molecule type" value="Genomic_DNA"/>
</dbReference>
<evidence type="ECO:0000259" key="2">
    <source>
        <dbReference type="Pfam" id="PF12728"/>
    </source>
</evidence>
<feature type="domain" description="Helix-turn-helix" evidence="2">
    <location>
        <begin position="88"/>
        <end position="137"/>
    </location>
</feature>
<protein>
    <recommendedName>
        <fullName evidence="2">Helix-turn-helix domain-containing protein</fullName>
    </recommendedName>
</protein>
<evidence type="ECO:0000313" key="4">
    <source>
        <dbReference type="Proteomes" id="UP001500442"/>
    </source>
</evidence>
<gene>
    <name evidence="3" type="ORF">GCM10010368_48750</name>
</gene>
<reference evidence="3 4" key="1">
    <citation type="journal article" date="2019" name="Int. J. Syst. Evol. Microbiol.">
        <title>The Global Catalogue of Microorganisms (GCM) 10K type strain sequencing project: providing services to taxonomists for standard genome sequencing and annotation.</title>
        <authorList>
            <consortium name="The Broad Institute Genomics Platform"/>
            <consortium name="The Broad Institute Genome Sequencing Center for Infectious Disease"/>
            <person name="Wu L."/>
            <person name="Ma J."/>
        </authorList>
    </citation>
    <scope>NUCLEOTIDE SEQUENCE [LARGE SCALE GENOMIC DNA]</scope>
    <source>
        <strain evidence="3 4">JCM 4823</strain>
    </source>
</reference>
<dbReference type="Pfam" id="PF12728">
    <property type="entry name" value="HTH_17"/>
    <property type="match status" value="1"/>
</dbReference>
<dbReference type="InterPro" id="IPR009061">
    <property type="entry name" value="DNA-bd_dom_put_sf"/>
</dbReference>
<comment type="caution">
    <text evidence="3">The sequence shown here is derived from an EMBL/GenBank/DDBJ whole genome shotgun (WGS) entry which is preliminary data.</text>
</comment>
<sequence>MPYRGRWDRPSAGQRAVNVSPARIRALGEQAMATLKAWRLLHLKSAQYQEFPVRPSRPFCGFSSCRRSHHDRSTVMPQADQAPETAFLNLPKAAEYLGISPNTLYVWRHRRQGPPSFRMGRRVMYRITALDAWVQAQEQADSRSNPALNPLAQNPQRRTKLPR</sequence>
<evidence type="ECO:0000256" key="1">
    <source>
        <dbReference type="SAM" id="MobiDB-lite"/>
    </source>
</evidence>